<keyword evidence="1" id="KW-1185">Reference proteome</keyword>
<dbReference type="WBParaSite" id="L893_g2411.t1">
    <property type="protein sequence ID" value="L893_g2411.t1"/>
    <property type="gene ID" value="L893_g2411"/>
</dbReference>
<proteinExistence type="predicted"/>
<organism evidence="1 2">
    <name type="scientific">Steinernema glaseri</name>
    <dbReference type="NCBI Taxonomy" id="37863"/>
    <lineage>
        <taxon>Eukaryota</taxon>
        <taxon>Metazoa</taxon>
        <taxon>Ecdysozoa</taxon>
        <taxon>Nematoda</taxon>
        <taxon>Chromadorea</taxon>
        <taxon>Rhabditida</taxon>
        <taxon>Tylenchina</taxon>
        <taxon>Panagrolaimomorpha</taxon>
        <taxon>Strongyloidoidea</taxon>
        <taxon>Steinernematidae</taxon>
        <taxon>Steinernema</taxon>
    </lineage>
</organism>
<name>A0A1I7Z9B0_9BILA</name>
<reference evidence="2" key="1">
    <citation type="submission" date="2016-11" db="UniProtKB">
        <authorList>
            <consortium name="WormBaseParasite"/>
        </authorList>
    </citation>
    <scope>IDENTIFICATION</scope>
</reference>
<accession>A0A1I7Z9B0</accession>
<protein>
    <submittedName>
        <fullName evidence="2">Uncharacterized protein</fullName>
    </submittedName>
</protein>
<evidence type="ECO:0000313" key="1">
    <source>
        <dbReference type="Proteomes" id="UP000095287"/>
    </source>
</evidence>
<evidence type="ECO:0000313" key="2">
    <source>
        <dbReference type="WBParaSite" id="L893_g2411.t1"/>
    </source>
</evidence>
<dbReference type="Proteomes" id="UP000095287">
    <property type="component" value="Unplaced"/>
</dbReference>
<sequence length="69" mass="7759">MDVHVALCNTALTGEEKTREIIAVFPRELAEKREGTRMRQKHSDMSDIRHVLVTSMPGPLQVCSAHKSD</sequence>
<dbReference type="AlphaFoldDB" id="A0A1I7Z9B0"/>